<dbReference type="AlphaFoldDB" id="A0A4Q9KNY4"/>
<protein>
    <submittedName>
        <fullName evidence="3">Universal stress protein</fullName>
    </submittedName>
</protein>
<evidence type="ECO:0000313" key="4">
    <source>
        <dbReference type="Proteomes" id="UP000291933"/>
    </source>
</evidence>
<proteinExistence type="inferred from homology"/>
<name>A0A4Q9KNY4_PROTD</name>
<sequence length="289" mass="30337">MSASDVKVLVGYDGSDDGMAALTFAATEAVAREGMLRIVYAVDDTVLNSAWGIVFDVDAVRREGLELLAQAGEIAHGLGVPLEDILTECVVGQPAAVLSRLSEAASVVVVGRRAESGTHSMFVGSTAVGLVGTAGCPVIMVSALNRADAPQRVIGVGLDPVAHGLVAVEWAMKRAKRLGDRVHVVSVVKKPQGRFFGGTVSEEQRLRAIEDVRQKVQAAVDRLTEEIPGVPVAVDVRFGSPIDELVSMSEELDLLIVGVHPTFPTYSLGGVVRGLMAHSGCTLGLIRHG</sequence>
<dbReference type="EMBL" id="SDMR01000002">
    <property type="protein sequence ID" value="TBT96025.1"/>
    <property type="molecule type" value="Genomic_DNA"/>
</dbReference>
<dbReference type="CDD" id="cd00293">
    <property type="entry name" value="USP-like"/>
    <property type="match status" value="2"/>
</dbReference>
<dbReference type="Proteomes" id="UP000291933">
    <property type="component" value="Unassembled WGS sequence"/>
</dbReference>
<dbReference type="InterPro" id="IPR006016">
    <property type="entry name" value="UspA"/>
</dbReference>
<gene>
    <name evidence="3" type="ORF">ET996_03430</name>
</gene>
<dbReference type="OrthoDB" id="3174546at2"/>
<evidence type="ECO:0000259" key="2">
    <source>
        <dbReference type="Pfam" id="PF00582"/>
    </source>
</evidence>
<evidence type="ECO:0000313" key="3">
    <source>
        <dbReference type="EMBL" id="TBT96025.1"/>
    </source>
</evidence>
<comment type="caution">
    <text evidence="3">The sequence shown here is derived from an EMBL/GenBank/DDBJ whole genome shotgun (WGS) entry which is preliminary data.</text>
</comment>
<keyword evidence="4" id="KW-1185">Reference proteome</keyword>
<evidence type="ECO:0000256" key="1">
    <source>
        <dbReference type="ARBA" id="ARBA00008791"/>
    </source>
</evidence>
<dbReference type="PRINTS" id="PR01438">
    <property type="entry name" value="UNVRSLSTRESS"/>
</dbReference>
<dbReference type="Gene3D" id="3.40.50.12370">
    <property type="match status" value="1"/>
</dbReference>
<dbReference type="Pfam" id="PF00582">
    <property type="entry name" value="Usp"/>
    <property type="match status" value="2"/>
</dbReference>
<comment type="similarity">
    <text evidence="1">Belongs to the universal stress protein A family.</text>
</comment>
<accession>A0A4Q9KNY4</accession>
<dbReference type="SUPFAM" id="SSF52402">
    <property type="entry name" value="Adenine nucleotide alpha hydrolases-like"/>
    <property type="match status" value="2"/>
</dbReference>
<dbReference type="PANTHER" id="PTHR46268">
    <property type="entry name" value="STRESS RESPONSE PROTEIN NHAX"/>
    <property type="match status" value="1"/>
</dbReference>
<organism evidence="3 4">
    <name type="scientific">Propioniciclava tarda</name>
    <dbReference type="NCBI Taxonomy" id="433330"/>
    <lineage>
        <taxon>Bacteria</taxon>
        <taxon>Bacillati</taxon>
        <taxon>Actinomycetota</taxon>
        <taxon>Actinomycetes</taxon>
        <taxon>Propionibacteriales</taxon>
        <taxon>Propionibacteriaceae</taxon>
        <taxon>Propioniciclava</taxon>
    </lineage>
</organism>
<reference evidence="3 4" key="1">
    <citation type="submission" date="2019-01" db="EMBL/GenBank/DDBJ databases">
        <title>Lactibacter flavus gen. nov., sp. nov., a novel bacterium of the family Propionibacteriaceae isolated from raw milk and dairy products.</title>
        <authorList>
            <person name="Huptas C."/>
            <person name="Wenning M."/>
            <person name="Breitenwieser F."/>
            <person name="Doll E."/>
            <person name="Von Neubeck M."/>
            <person name="Busse H.-J."/>
            <person name="Scherer S."/>
        </authorList>
    </citation>
    <scope>NUCLEOTIDE SEQUENCE [LARGE SCALE GENOMIC DNA]</scope>
    <source>
        <strain evidence="3 4">DSM 22130</strain>
    </source>
</reference>
<feature type="domain" description="UspA" evidence="2">
    <location>
        <begin position="153"/>
        <end position="283"/>
    </location>
</feature>
<feature type="domain" description="UspA" evidence="2">
    <location>
        <begin position="7"/>
        <end position="141"/>
    </location>
</feature>
<dbReference type="RefSeq" id="WP_131171140.1">
    <property type="nucleotide sequence ID" value="NZ_FXTL01000002.1"/>
</dbReference>
<dbReference type="InterPro" id="IPR006015">
    <property type="entry name" value="Universal_stress_UspA"/>
</dbReference>
<dbReference type="PANTHER" id="PTHR46268:SF6">
    <property type="entry name" value="UNIVERSAL STRESS PROTEIN UP12"/>
    <property type="match status" value="1"/>
</dbReference>